<dbReference type="GO" id="GO:0043810">
    <property type="term" value="F:ornithine-acyl [acyl carrier protein] N-acyltransferase activity"/>
    <property type="evidence" value="ECO:0007669"/>
    <property type="project" value="UniProtKB-EC"/>
</dbReference>
<evidence type="ECO:0000256" key="2">
    <source>
        <dbReference type="ARBA" id="ARBA00022516"/>
    </source>
</evidence>
<evidence type="ECO:0000256" key="8">
    <source>
        <dbReference type="ARBA" id="ARBA00039866"/>
    </source>
</evidence>
<comment type="function">
    <text evidence="9">Catalyzes the first step in the biosynthesis of ornithine lipids, which are phosphorus-free membrane lipids. Catalyzes the 3-hydroxyacyl-acyl carrier protein-dependent acylation of ornithine to form lyso-ornithine lipid (LOL).</text>
</comment>
<sequence length="584" mass="66642">MFSLDNVIDDLWPQAKPALWQKKVLKKLLHEEEFQQFAARHHHLKGLDTVEQVLEHLNIRCAIPAHDLEQIPEHGPLVIIANHPTGTLDGLALLYAVSRVRRDVKVVTNRMLTHLEPLSSLFIPVDNINGRTAKAALQQMDQQLQNGGVLIFFPAGEVSRLTRRGIRDKKWHSGFIKLAAKYRAPLLPAWIRARNSALFYASTLISDSLPLLLLMQQMFRRRNGSLPVNFGQQIAWSSWFDPQRSVRELTERCYRHLELLAKGQPGVFKSESAIARPEDRALLKRELGRAETLGRTTDGKVIYLWQRRGQEDAPVLRELGRLREIAFRAVGEGSGKRRDVDGYDDDYLHLILWDEEDLEIVGAYRFMPTAMQLEKRGLNGVYSYSLFHYDARMDDILQHGIELGRSFIQPRYWGRRGLDYLWSGIGAYLARYPHYRYLFGPVSISGGLPPSARDLLVAFYRLWFPATHPLAESRRPYPASLPDVLAQFGGEDYNDDLARLKSLLGNLGCAIPPLYKQYSEVCEPGGVQFIDFGSDPDFNNCVDGLVLVDLTYLKANRYQRYIGVHLDAQKSAYKPFPGLRRIAP</sequence>
<evidence type="ECO:0000256" key="7">
    <source>
        <dbReference type="ARBA" id="ARBA00039058"/>
    </source>
</evidence>
<evidence type="ECO:0000256" key="10">
    <source>
        <dbReference type="ARBA" id="ARBA00047785"/>
    </source>
</evidence>
<dbReference type="EMBL" id="JAOCBF010000016">
    <property type="protein sequence ID" value="MDH0963877.1"/>
    <property type="molecule type" value="Genomic_DNA"/>
</dbReference>
<comment type="similarity">
    <text evidence="6">Belongs to the acetyltransferase family. OlsB subfamily.</text>
</comment>
<evidence type="ECO:0000313" key="12">
    <source>
        <dbReference type="EMBL" id="MDH0963877.1"/>
    </source>
</evidence>
<dbReference type="AlphaFoldDB" id="A0AAJ1KS01"/>
<dbReference type="SUPFAM" id="SSF55729">
    <property type="entry name" value="Acyl-CoA N-acyltransferases (Nat)"/>
    <property type="match status" value="1"/>
</dbReference>
<evidence type="ECO:0000256" key="6">
    <source>
        <dbReference type="ARBA" id="ARBA00038095"/>
    </source>
</evidence>
<evidence type="ECO:0000313" key="13">
    <source>
        <dbReference type="Proteomes" id="UP001159937"/>
    </source>
</evidence>
<keyword evidence="4" id="KW-0443">Lipid metabolism</keyword>
<evidence type="ECO:0000256" key="1">
    <source>
        <dbReference type="ARBA" id="ARBA00005189"/>
    </source>
</evidence>
<dbReference type="SMART" id="SM00563">
    <property type="entry name" value="PlsC"/>
    <property type="match status" value="1"/>
</dbReference>
<protein>
    <recommendedName>
        <fullName evidence="8">L-ornithine N(alpha)-acyltransferase</fullName>
        <ecNumber evidence="7">2.3.2.30</ecNumber>
    </recommendedName>
</protein>
<keyword evidence="5 12" id="KW-0012">Acyltransferase</keyword>
<organism evidence="12 13">
    <name type="scientific">Klebsiella michiganensis</name>
    <dbReference type="NCBI Taxonomy" id="1134687"/>
    <lineage>
        <taxon>Bacteria</taxon>
        <taxon>Pseudomonadati</taxon>
        <taxon>Pseudomonadota</taxon>
        <taxon>Gammaproteobacteria</taxon>
        <taxon>Enterobacterales</taxon>
        <taxon>Enterobacteriaceae</taxon>
        <taxon>Klebsiella/Raoultella group</taxon>
        <taxon>Klebsiella</taxon>
    </lineage>
</organism>
<evidence type="ECO:0000256" key="4">
    <source>
        <dbReference type="ARBA" id="ARBA00023098"/>
    </source>
</evidence>
<keyword evidence="3" id="KW-0808">Transferase</keyword>
<dbReference type="Proteomes" id="UP001159937">
    <property type="component" value="Unassembled WGS sequence"/>
</dbReference>
<evidence type="ECO:0000256" key="5">
    <source>
        <dbReference type="ARBA" id="ARBA00023315"/>
    </source>
</evidence>
<comment type="caution">
    <text evidence="12">The sequence shown here is derived from an EMBL/GenBank/DDBJ whole genome shotgun (WGS) entry which is preliminary data.</text>
</comment>
<dbReference type="Pfam" id="PF19576">
    <property type="entry name" value="Acyltransf_2"/>
    <property type="match status" value="1"/>
</dbReference>
<name>A0AAJ1KS01_9ENTR</name>
<dbReference type="InterPro" id="IPR002123">
    <property type="entry name" value="Plipid/glycerol_acylTrfase"/>
</dbReference>
<dbReference type="InterPro" id="IPR045746">
    <property type="entry name" value="ACT14924-like_Acyltransf_dom"/>
</dbReference>
<feature type="domain" description="Phospholipid/glycerol acyltransferase" evidence="11">
    <location>
        <begin position="77"/>
        <end position="194"/>
    </location>
</feature>
<comment type="pathway">
    <text evidence="1">Lipid metabolism.</text>
</comment>
<dbReference type="Gene3D" id="3.40.630.30">
    <property type="match status" value="1"/>
</dbReference>
<proteinExistence type="inferred from homology"/>
<gene>
    <name evidence="12" type="ORF">N5C89_13640</name>
</gene>
<dbReference type="InterPro" id="IPR052351">
    <property type="entry name" value="Ornithine_N-alpha-AT"/>
</dbReference>
<dbReference type="RefSeq" id="WP_080528529.1">
    <property type="nucleotide sequence ID" value="NZ_CP044109.1"/>
</dbReference>
<dbReference type="GO" id="GO:0006629">
    <property type="term" value="P:lipid metabolic process"/>
    <property type="evidence" value="ECO:0007669"/>
    <property type="project" value="UniProtKB-KW"/>
</dbReference>
<reference evidence="12" key="1">
    <citation type="submission" date="2022-09" db="EMBL/GenBank/DDBJ databases">
        <title>Intensive care unit water sources are persistently colonized with multi-drug resistant bacteria and are the site of extensive horizontal gene transfer of antibiotic resistance genes.</title>
        <authorList>
            <person name="Diorio-Toth L."/>
        </authorList>
    </citation>
    <scope>NUCLEOTIDE SEQUENCE</scope>
    <source>
        <strain evidence="12">GD03918</strain>
    </source>
</reference>
<dbReference type="PANTHER" id="PTHR37323:SF1">
    <property type="entry name" value="L-ORNITHINE N(ALPHA)-ACYLTRANSFERASE"/>
    <property type="match status" value="1"/>
</dbReference>
<evidence type="ECO:0000259" key="11">
    <source>
        <dbReference type="SMART" id="SM00563"/>
    </source>
</evidence>
<comment type="catalytic activity">
    <reaction evidence="10">
        <text>a (3R)-hydroxyacyl-[ACP] + L-ornithine = a lyso-ornithine lipid + holo-[ACP] + H(+)</text>
        <dbReference type="Rhea" id="RHEA:20633"/>
        <dbReference type="Rhea" id="RHEA-COMP:9685"/>
        <dbReference type="Rhea" id="RHEA-COMP:9945"/>
        <dbReference type="ChEBI" id="CHEBI:15378"/>
        <dbReference type="ChEBI" id="CHEBI:46911"/>
        <dbReference type="ChEBI" id="CHEBI:64479"/>
        <dbReference type="ChEBI" id="CHEBI:78827"/>
        <dbReference type="ChEBI" id="CHEBI:138482"/>
        <dbReference type="EC" id="2.3.2.30"/>
    </reaction>
    <physiologicalReaction direction="left-to-right" evidence="10">
        <dbReference type="Rhea" id="RHEA:20634"/>
    </physiologicalReaction>
</comment>
<dbReference type="EC" id="2.3.2.30" evidence="7"/>
<accession>A0AAJ1KS01</accession>
<dbReference type="PANTHER" id="PTHR37323">
    <property type="entry name" value="GCN5-RELATED N-ACETYLTRANSFERASE"/>
    <property type="match status" value="1"/>
</dbReference>
<dbReference type="Pfam" id="PF13444">
    <property type="entry name" value="Acetyltransf_5"/>
    <property type="match status" value="1"/>
</dbReference>
<evidence type="ECO:0000256" key="3">
    <source>
        <dbReference type="ARBA" id="ARBA00022679"/>
    </source>
</evidence>
<dbReference type="SUPFAM" id="SSF69593">
    <property type="entry name" value="Glycerol-3-phosphate (1)-acyltransferase"/>
    <property type="match status" value="1"/>
</dbReference>
<keyword evidence="2" id="KW-0444">Lipid biosynthesis</keyword>
<dbReference type="InterPro" id="IPR016181">
    <property type="entry name" value="Acyl_CoA_acyltransferase"/>
</dbReference>
<evidence type="ECO:0000256" key="9">
    <source>
        <dbReference type="ARBA" id="ARBA00045724"/>
    </source>
</evidence>